<dbReference type="PROSITE" id="PS50261">
    <property type="entry name" value="G_PROTEIN_RECEP_F2_4"/>
    <property type="match status" value="1"/>
</dbReference>
<dbReference type="PANTHER" id="PTHR46682:SF1">
    <property type="entry name" value="ADHESION G-PROTEIN COUPLED RECEPTOR V1"/>
    <property type="match status" value="1"/>
</dbReference>
<name>A0A8B7ZX86_ACAPL</name>
<dbReference type="PANTHER" id="PTHR46682">
    <property type="entry name" value="ADHESION G-PROTEIN COUPLED RECEPTOR V1"/>
    <property type="match status" value="1"/>
</dbReference>
<dbReference type="InterPro" id="IPR017981">
    <property type="entry name" value="GPCR_2-like_7TM"/>
</dbReference>
<evidence type="ECO:0000259" key="6">
    <source>
        <dbReference type="PROSITE" id="PS50261"/>
    </source>
</evidence>
<dbReference type="GO" id="GO:0001965">
    <property type="term" value="F:G-protein alpha-subunit binding"/>
    <property type="evidence" value="ECO:0007669"/>
    <property type="project" value="TreeGrafter"/>
</dbReference>
<proteinExistence type="predicted"/>
<gene>
    <name evidence="8 9 10 11 12 13 14 15 16" type="primary">LOC110988692</name>
</gene>
<dbReference type="RefSeq" id="XP_022108163.1">
    <property type="nucleotide sequence ID" value="XM_022252471.1"/>
</dbReference>
<evidence type="ECO:0000313" key="9">
    <source>
        <dbReference type="RefSeq" id="XP_022108154.1"/>
    </source>
</evidence>
<evidence type="ECO:0000313" key="15">
    <source>
        <dbReference type="RefSeq" id="XP_022108162.1"/>
    </source>
</evidence>
<dbReference type="GeneID" id="110988692"/>
<dbReference type="RefSeq" id="XP_022108155.1">
    <property type="nucleotide sequence ID" value="XM_022252463.1"/>
</dbReference>
<keyword evidence="2 5" id="KW-0812">Transmembrane</keyword>
<keyword evidence="4 5" id="KW-0472">Membrane</keyword>
<dbReference type="OrthoDB" id="2324346at2759"/>
<feature type="transmembrane region" description="Helical" evidence="5">
    <location>
        <begin position="175"/>
        <end position="194"/>
    </location>
</feature>
<dbReference type="GO" id="GO:0004930">
    <property type="term" value="F:G protein-coupled receptor activity"/>
    <property type="evidence" value="ECO:0007669"/>
    <property type="project" value="InterPro"/>
</dbReference>
<evidence type="ECO:0000256" key="4">
    <source>
        <dbReference type="ARBA" id="ARBA00023136"/>
    </source>
</evidence>
<evidence type="ECO:0000256" key="1">
    <source>
        <dbReference type="ARBA" id="ARBA00004141"/>
    </source>
</evidence>
<evidence type="ECO:0000313" key="12">
    <source>
        <dbReference type="RefSeq" id="XP_022108157.1"/>
    </source>
</evidence>
<evidence type="ECO:0000313" key="10">
    <source>
        <dbReference type="RefSeq" id="XP_022108155.1"/>
    </source>
</evidence>
<comment type="subcellular location">
    <subcellularLocation>
        <location evidence="1">Membrane</location>
        <topology evidence="1">Multi-pass membrane protein</topology>
    </subcellularLocation>
</comment>
<dbReference type="RefSeq" id="XP_022108162.1">
    <property type="nucleotide sequence ID" value="XM_022252470.1"/>
</dbReference>
<dbReference type="RefSeq" id="XP_022108157.1">
    <property type="nucleotide sequence ID" value="XM_022252465.1"/>
</dbReference>
<dbReference type="Proteomes" id="UP000694845">
    <property type="component" value="Unplaced"/>
</dbReference>
<dbReference type="RefSeq" id="XP_022108154.1">
    <property type="nucleotide sequence ID" value="XM_022252462.1"/>
</dbReference>
<dbReference type="RefSeq" id="XP_022108161.1">
    <property type="nucleotide sequence ID" value="XM_022252469.1"/>
</dbReference>
<evidence type="ECO:0000313" key="16">
    <source>
        <dbReference type="RefSeq" id="XP_022108163.1"/>
    </source>
</evidence>
<dbReference type="KEGG" id="aplc:110988692"/>
<feature type="domain" description="G-protein coupled receptors family 2 profile 2" evidence="6">
    <location>
        <begin position="109"/>
        <end position="224"/>
    </location>
</feature>
<evidence type="ECO:0000256" key="2">
    <source>
        <dbReference type="ARBA" id="ARBA00022692"/>
    </source>
</evidence>
<reference evidence="8 9" key="1">
    <citation type="submission" date="2025-04" db="UniProtKB">
        <authorList>
            <consortium name="RefSeq"/>
        </authorList>
    </citation>
    <scope>IDENTIFICATION</scope>
</reference>
<organism evidence="7 11">
    <name type="scientific">Acanthaster planci</name>
    <name type="common">Crown-of-thorns starfish</name>
    <dbReference type="NCBI Taxonomy" id="133434"/>
    <lineage>
        <taxon>Eukaryota</taxon>
        <taxon>Metazoa</taxon>
        <taxon>Echinodermata</taxon>
        <taxon>Eleutherozoa</taxon>
        <taxon>Asterozoa</taxon>
        <taxon>Asteroidea</taxon>
        <taxon>Valvatacea</taxon>
        <taxon>Valvatida</taxon>
        <taxon>Acanthasteridae</taxon>
        <taxon>Acanthaster</taxon>
    </lineage>
</organism>
<dbReference type="GO" id="GO:0071277">
    <property type="term" value="P:cellular response to calcium ion"/>
    <property type="evidence" value="ECO:0007669"/>
    <property type="project" value="TreeGrafter"/>
</dbReference>
<evidence type="ECO:0000313" key="7">
    <source>
        <dbReference type="Proteomes" id="UP000694845"/>
    </source>
</evidence>
<dbReference type="Gene3D" id="1.20.1070.10">
    <property type="entry name" value="Rhodopsin 7-helix transmembrane proteins"/>
    <property type="match status" value="1"/>
</dbReference>
<dbReference type="RefSeq" id="XP_022108156.1">
    <property type="nucleotide sequence ID" value="XM_022252464.1"/>
</dbReference>
<dbReference type="AlphaFoldDB" id="A0A8B7ZX86"/>
<evidence type="ECO:0000256" key="3">
    <source>
        <dbReference type="ARBA" id="ARBA00022989"/>
    </source>
</evidence>
<accession>A0A8B7ZX86</accession>
<protein>
    <submittedName>
        <fullName evidence="8 9">G-protein coupled receptor 98-like isoform X1</fullName>
    </submittedName>
</protein>
<dbReference type="RefSeq" id="XP_022108153.1">
    <property type="nucleotide sequence ID" value="XM_022252461.1"/>
</dbReference>
<dbReference type="GO" id="GO:0016020">
    <property type="term" value="C:membrane"/>
    <property type="evidence" value="ECO:0007669"/>
    <property type="project" value="UniProtKB-SubCell"/>
</dbReference>
<keyword evidence="3 5" id="KW-1133">Transmembrane helix</keyword>
<keyword evidence="7" id="KW-1185">Reference proteome</keyword>
<feature type="transmembrane region" description="Helical" evidence="5">
    <location>
        <begin position="111"/>
        <end position="137"/>
    </location>
</feature>
<dbReference type="RefSeq" id="XP_022108159.1">
    <property type="nucleotide sequence ID" value="XM_022252467.1"/>
</dbReference>
<dbReference type="GO" id="GO:0010855">
    <property type="term" value="F:adenylate cyclase inhibitor activity"/>
    <property type="evidence" value="ECO:0007669"/>
    <property type="project" value="TreeGrafter"/>
</dbReference>
<dbReference type="GO" id="GO:0005737">
    <property type="term" value="C:cytoplasm"/>
    <property type="evidence" value="ECO:0007669"/>
    <property type="project" value="TreeGrafter"/>
</dbReference>
<evidence type="ECO:0000256" key="5">
    <source>
        <dbReference type="SAM" id="Phobius"/>
    </source>
</evidence>
<evidence type="ECO:0000313" key="14">
    <source>
        <dbReference type="RefSeq" id="XP_022108161.1"/>
    </source>
</evidence>
<evidence type="ECO:0000313" key="13">
    <source>
        <dbReference type="RefSeq" id="XP_022108159.1"/>
    </source>
</evidence>
<dbReference type="InterPro" id="IPR026919">
    <property type="entry name" value="ADGRV1"/>
</dbReference>
<sequence>MANIILGRKTHLIIFCAHIFRSGFIGSHQRGRVEFHQGVQPGHLPHVRRQCPGDPPRSQVLIVIFNGPTERWRTNDCQVLIDQGIYVECSCTHLSDNAAQGETDNLVGYNVYIYAFCFICILGLLCAIIAHIVCSVFSMFSAKLLMHMCMAAMSLQIIFGISAYVSSSVSAPSCVALRVLIHFFFLAQFTWMVLQAFNLWKVFVINDEHTDRYDILFIVIDRLV</sequence>
<evidence type="ECO:0000313" key="8">
    <source>
        <dbReference type="RefSeq" id="XP_022108153.1"/>
    </source>
</evidence>
<dbReference type="GO" id="GO:0007166">
    <property type="term" value="P:cell surface receptor signaling pathway"/>
    <property type="evidence" value="ECO:0007669"/>
    <property type="project" value="InterPro"/>
</dbReference>
<evidence type="ECO:0000313" key="11">
    <source>
        <dbReference type="RefSeq" id="XP_022108156.1"/>
    </source>
</evidence>
<feature type="transmembrane region" description="Helical" evidence="5">
    <location>
        <begin position="144"/>
        <end position="163"/>
    </location>
</feature>